<keyword evidence="8" id="KW-0472">Membrane</keyword>
<keyword evidence="3 6" id="KW-0479">Metal-binding</keyword>
<sequence length="550" mass="61386">MSQQTMSRCITPPLSQISSPYTPVAILLTIAATLLLLLLHHKRQVVSRKREIIGRLPPGPATLPFVGNVHQLIWNKSSVFRWIHRVLNDMGADILALKLGSVHVIFVTCPEIAREVLRKNEAVFFSRPATFASDLFSYGYKSTSLTVVEDQWKKMKRILTSEVLSPSLECKLHGQRVLEADHLIRYVYSQLESTPGGCIDIRHVARHFCGNIIRRLVFGKRSFADESPAAMSVQVGPGADEQEHVDALFTLVNYVYSFCVSDYYPGLVGLDLDGHEKVAKGVMSTLDRLHSPSIDERVHEWSRRREVGNRRDAADILDVLVALEDADGQPVLSIDEIKAQTVELMFGSVVYPSNTVEWALAEMMNRPDVMQKAIDELDAVVGKERLVQESDISKLNYLKSCIREAFRLHPYHAINAPRVAMEDTSIAGYLIPKDSHVIVSRIGLGKNSKVWPEPLEFRPERHLNDGVVVLAEPDLRFITFGTGRRGCPGVSLGTSFTMVLFARLLQGFTWTKPPGIDTISLQESPTSLALAAPLVLQAKPRLAAHLYVEN</sequence>
<evidence type="ECO:0000256" key="5">
    <source>
        <dbReference type="ARBA" id="ARBA00023004"/>
    </source>
</evidence>
<dbReference type="PRINTS" id="PR00463">
    <property type="entry name" value="EP450I"/>
</dbReference>
<evidence type="ECO:0000256" key="8">
    <source>
        <dbReference type="SAM" id="Phobius"/>
    </source>
</evidence>
<keyword evidence="2 6" id="KW-0349">Heme</keyword>
<evidence type="ECO:0000256" key="4">
    <source>
        <dbReference type="ARBA" id="ARBA00023002"/>
    </source>
</evidence>
<feature type="binding site" description="axial binding residue" evidence="6">
    <location>
        <position position="487"/>
    </location>
    <ligand>
        <name>heme</name>
        <dbReference type="ChEBI" id="CHEBI:30413"/>
    </ligand>
    <ligandPart>
        <name>Fe</name>
        <dbReference type="ChEBI" id="CHEBI:18248"/>
    </ligandPart>
</feature>
<dbReference type="AlphaFoldDB" id="A0ABC8X2C5"/>
<comment type="cofactor">
    <cofactor evidence="6">
        <name>heme</name>
        <dbReference type="ChEBI" id="CHEBI:30413"/>
    </cofactor>
</comment>
<dbReference type="InterPro" id="IPR001128">
    <property type="entry name" value="Cyt_P450"/>
</dbReference>
<dbReference type="Proteomes" id="UP001497457">
    <property type="component" value="Chromosome 13rd"/>
</dbReference>
<keyword evidence="8" id="KW-0812">Transmembrane</keyword>
<dbReference type="GO" id="GO:0044550">
    <property type="term" value="P:secondary metabolite biosynthetic process"/>
    <property type="evidence" value="ECO:0007669"/>
    <property type="project" value="UniProtKB-ARBA"/>
</dbReference>
<dbReference type="SUPFAM" id="SSF48264">
    <property type="entry name" value="Cytochrome P450"/>
    <property type="match status" value="1"/>
</dbReference>
<organism evidence="9 10">
    <name type="scientific">Urochloa decumbens</name>
    <dbReference type="NCBI Taxonomy" id="240449"/>
    <lineage>
        <taxon>Eukaryota</taxon>
        <taxon>Viridiplantae</taxon>
        <taxon>Streptophyta</taxon>
        <taxon>Embryophyta</taxon>
        <taxon>Tracheophyta</taxon>
        <taxon>Spermatophyta</taxon>
        <taxon>Magnoliopsida</taxon>
        <taxon>Liliopsida</taxon>
        <taxon>Poales</taxon>
        <taxon>Poaceae</taxon>
        <taxon>PACMAD clade</taxon>
        <taxon>Panicoideae</taxon>
        <taxon>Panicodae</taxon>
        <taxon>Paniceae</taxon>
        <taxon>Melinidinae</taxon>
        <taxon>Urochloa</taxon>
    </lineage>
</organism>
<evidence type="ECO:0000313" key="9">
    <source>
        <dbReference type="EMBL" id="CAL4917677.1"/>
    </source>
</evidence>
<comment type="similarity">
    <text evidence="1 7">Belongs to the cytochrome P450 family.</text>
</comment>
<gene>
    <name evidence="9" type="ORF">URODEC1_LOCUS18717</name>
</gene>
<protein>
    <recommendedName>
        <fullName evidence="11">Cytochrome P450</fullName>
    </recommendedName>
</protein>
<dbReference type="PROSITE" id="PS00086">
    <property type="entry name" value="CYTOCHROME_P450"/>
    <property type="match status" value="1"/>
</dbReference>
<dbReference type="GO" id="GO:0004497">
    <property type="term" value="F:monooxygenase activity"/>
    <property type="evidence" value="ECO:0007669"/>
    <property type="project" value="UniProtKB-KW"/>
</dbReference>
<keyword evidence="10" id="KW-1185">Reference proteome</keyword>
<evidence type="ECO:0000256" key="7">
    <source>
        <dbReference type="RuleBase" id="RU000461"/>
    </source>
</evidence>
<keyword evidence="7" id="KW-0503">Monooxygenase</keyword>
<keyword evidence="4 7" id="KW-0560">Oxidoreductase</keyword>
<dbReference type="InterPro" id="IPR017972">
    <property type="entry name" value="Cyt_P450_CS"/>
</dbReference>
<name>A0ABC8X2C5_9POAL</name>
<keyword evidence="8" id="KW-1133">Transmembrane helix</keyword>
<evidence type="ECO:0000256" key="1">
    <source>
        <dbReference type="ARBA" id="ARBA00010617"/>
    </source>
</evidence>
<reference evidence="10" key="1">
    <citation type="submission" date="2024-06" db="EMBL/GenBank/DDBJ databases">
        <authorList>
            <person name="Ryan C."/>
        </authorList>
    </citation>
    <scope>NUCLEOTIDE SEQUENCE [LARGE SCALE GENOMIC DNA]</scope>
</reference>
<accession>A0ABC8X2C5</accession>
<evidence type="ECO:0000313" key="10">
    <source>
        <dbReference type="Proteomes" id="UP001497457"/>
    </source>
</evidence>
<dbReference type="Pfam" id="PF00067">
    <property type="entry name" value="p450"/>
    <property type="match status" value="1"/>
</dbReference>
<dbReference type="GO" id="GO:0046872">
    <property type="term" value="F:metal ion binding"/>
    <property type="evidence" value="ECO:0007669"/>
    <property type="project" value="UniProtKB-KW"/>
</dbReference>
<dbReference type="PANTHER" id="PTHR47944">
    <property type="entry name" value="CYTOCHROME P450 98A9"/>
    <property type="match status" value="1"/>
</dbReference>
<evidence type="ECO:0008006" key="11">
    <source>
        <dbReference type="Google" id="ProtNLM"/>
    </source>
</evidence>
<evidence type="ECO:0000256" key="3">
    <source>
        <dbReference type="ARBA" id="ARBA00022723"/>
    </source>
</evidence>
<dbReference type="PANTHER" id="PTHR47944:SF4">
    <property type="entry name" value="OS09G0441700 PROTEIN"/>
    <property type="match status" value="1"/>
</dbReference>
<keyword evidence="5 6" id="KW-0408">Iron</keyword>
<dbReference type="InterPro" id="IPR002401">
    <property type="entry name" value="Cyt_P450_E_grp-I"/>
</dbReference>
<evidence type="ECO:0000256" key="6">
    <source>
        <dbReference type="PIRSR" id="PIRSR602401-1"/>
    </source>
</evidence>
<dbReference type="EMBL" id="OZ075123">
    <property type="protein sequence ID" value="CAL4917677.1"/>
    <property type="molecule type" value="Genomic_DNA"/>
</dbReference>
<reference evidence="9 10" key="2">
    <citation type="submission" date="2024-10" db="EMBL/GenBank/DDBJ databases">
        <authorList>
            <person name="Ryan C."/>
        </authorList>
    </citation>
    <scope>NUCLEOTIDE SEQUENCE [LARGE SCALE GENOMIC DNA]</scope>
</reference>
<proteinExistence type="inferred from homology"/>
<feature type="transmembrane region" description="Helical" evidence="8">
    <location>
        <begin position="20"/>
        <end position="39"/>
    </location>
</feature>
<evidence type="ECO:0000256" key="2">
    <source>
        <dbReference type="ARBA" id="ARBA00022617"/>
    </source>
</evidence>
<dbReference type="Gene3D" id="1.10.630.10">
    <property type="entry name" value="Cytochrome P450"/>
    <property type="match status" value="1"/>
</dbReference>
<dbReference type="InterPro" id="IPR036396">
    <property type="entry name" value="Cyt_P450_sf"/>
</dbReference>